<dbReference type="Proteomes" id="UP000076842">
    <property type="component" value="Unassembled WGS sequence"/>
</dbReference>
<name>A0A165EKI6_9BASI</name>
<evidence type="ECO:0000313" key="5">
    <source>
        <dbReference type="Proteomes" id="UP000076842"/>
    </source>
</evidence>
<evidence type="ECO:0000256" key="1">
    <source>
        <dbReference type="ARBA" id="ARBA00010348"/>
    </source>
</evidence>
<gene>
    <name evidence="4" type="ORF">CALCODRAFT_485096</name>
</gene>
<evidence type="ECO:0000256" key="2">
    <source>
        <dbReference type="SAM" id="MobiDB-lite"/>
    </source>
</evidence>
<dbReference type="InParanoid" id="A0A165EKI6"/>
<dbReference type="STRING" id="1353952.A0A165EKI6"/>
<protein>
    <submittedName>
        <fullName evidence="4">Spindle checkpoint protein</fullName>
    </submittedName>
</protein>
<proteinExistence type="inferred from homology"/>
<dbReference type="PANTHER" id="PTHR11842:SF10">
    <property type="entry name" value="MITOTIC SPINDLE ASSEMBLY CHECKPOINT PROTEIN MAD2B"/>
    <property type="match status" value="1"/>
</dbReference>
<dbReference type="InterPro" id="IPR045091">
    <property type="entry name" value="Mad2-like"/>
</dbReference>
<reference evidence="4 5" key="1">
    <citation type="journal article" date="2016" name="Mol. Biol. Evol.">
        <title>Comparative Genomics of Early-Diverging Mushroom-Forming Fungi Provides Insights into the Origins of Lignocellulose Decay Capabilities.</title>
        <authorList>
            <person name="Nagy L.G."/>
            <person name="Riley R."/>
            <person name="Tritt A."/>
            <person name="Adam C."/>
            <person name="Daum C."/>
            <person name="Floudas D."/>
            <person name="Sun H."/>
            <person name="Yadav J.S."/>
            <person name="Pangilinan J."/>
            <person name="Larsson K.H."/>
            <person name="Matsuura K."/>
            <person name="Barry K."/>
            <person name="Labutti K."/>
            <person name="Kuo R."/>
            <person name="Ohm R.A."/>
            <person name="Bhattacharya S.S."/>
            <person name="Shirouzu T."/>
            <person name="Yoshinaga Y."/>
            <person name="Martin F.M."/>
            <person name="Grigoriev I.V."/>
            <person name="Hibbett D.S."/>
        </authorList>
    </citation>
    <scope>NUCLEOTIDE SEQUENCE [LARGE SCALE GENOMIC DNA]</scope>
    <source>
        <strain evidence="4 5">HHB12733</strain>
    </source>
</reference>
<dbReference type="Gene3D" id="3.30.900.10">
    <property type="entry name" value="HORMA domain"/>
    <property type="match status" value="1"/>
</dbReference>
<organism evidence="4 5">
    <name type="scientific">Calocera cornea HHB12733</name>
    <dbReference type="NCBI Taxonomy" id="1353952"/>
    <lineage>
        <taxon>Eukaryota</taxon>
        <taxon>Fungi</taxon>
        <taxon>Dikarya</taxon>
        <taxon>Basidiomycota</taxon>
        <taxon>Agaricomycotina</taxon>
        <taxon>Dacrymycetes</taxon>
        <taxon>Dacrymycetales</taxon>
        <taxon>Dacrymycetaceae</taxon>
        <taxon>Calocera</taxon>
    </lineage>
</organism>
<evidence type="ECO:0000259" key="3">
    <source>
        <dbReference type="PROSITE" id="PS50815"/>
    </source>
</evidence>
<dbReference type="AlphaFoldDB" id="A0A165EKI6"/>
<dbReference type="OrthoDB" id="21254at2759"/>
<accession>A0A165EKI6</accession>
<sequence>MVLGADAGISFSETVLAITEFLEAAIHTILYLRQVYPPEVFVRRKKYDAPVYQSRHPGLNEYITGALKAVRDEMMLGHVDKVIVVIKDGNDVALERYIFSVRGMIEVPIHDRDEPIQGAMSPPQLGGYFRSFLVKLGMVEGTLRELQVDDGTSFAIVLEMAEEARPTAAQQGEPPPWMPAVMQHSSEGVGDESKLHVVRALNTGVIDLSLMVQESEAKLQAARSKEKGKGRATDDD</sequence>
<comment type="similarity">
    <text evidence="1">Belongs to the MAD2 family.</text>
</comment>
<feature type="compositionally biased region" description="Basic and acidic residues" evidence="2">
    <location>
        <begin position="223"/>
        <end position="236"/>
    </location>
</feature>
<dbReference type="PROSITE" id="PS50815">
    <property type="entry name" value="HORMA"/>
    <property type="match status" value="1"/>
</dbReference>
<dbReference type="InterPro" id="IPR003511">
    <property type="entry name" value="HORMA_dom"/>
</dbReference>
<dbReference type="InterPro" id="IPR036570">
    <property type="entry name" value="HORMA_dom_sf"/>
</dbReference>
<dbReference type="EMBL" id="KV424002">
    <property type="protein sequence ID" value="KZT55055.1"/>
    <property type="molecule type" value="Genomic_DNA"/>
</dbReference>
<dbReference type="Pfam" id="PF02301">
    <property type="entry name" value="HORMA"/>
    <property type="match status" value="1"/>
</dbReference>
<feature type="region of interest" description="Disordered" evidence="2">
    <location>
        <begin position="217"/>
        <end position="236"/>
    </location>
</feature>
<dbReference type="SUPFAM" id="SSF56019">
    <property type="entry name" value="The spindle assembly checkpoint protein mad2"/>
    <property type="match status" value="1"/>
</dbReference>
<keyword evidence="5" id="KW-1185">Reference proteome</keyword>
<evidence type="ECO:0000313" key="4">
    <source>
        <dbReference type="EMBL" id="KZT55055.1"/>
    </source>
</evidence>
<dbReference type="GO" id="GO:0016035">
    <property type="term" value="C:zeta DNA polymerase complex"/>
    <property type="evidence" value="ECO:0007669"/>
    <property type="project" value="TreeGrafter"/>
</dbReference>
<feature type="domain" description="HORMA" evidence="3">
    <location>
        <begin position="12"/>
        <end position="212"/>
    </location>
</feature>
<dbReference type="PANTHER" id="PTHR11842">
    <property type="entry name" value="MITOTIC SPINDLE ASSEMBLY CHECKPOINT PROTEIN MAD2"/>
    <property type="match status" value="1"/>
</dbReference>